<dbReference type="GO" id="GO:0003677">
    <property type="term" value="F:DNA binding"/>
    <property type="evidence" value="ECO:0007669"/>
    <property type="project" value="UniProtKB-KW"/>
</dbReference>
<dbReference type="Proteomes" id="UP000588586">
    <property type="component" value="Unassembled WGS sequence"/>
</dbReference>
<keyword evidence="3" id="KW-0804">Transcription</keyword>
<dbReference type="PANTHER" id="PTHR38445:SF9">
    <property type="entry name" value="HTH-TYPE TRANSCRIPTIONAL REPRESSOR YTRA"/>
    <property type="match status" value="1"/>
</dbReference>
<dbReference type="InterPro" id="IPR000524">
    <property type="entry name" value="Tscrpt_reg_HTH_GntR"/>
</dbReference>
<dbReference type="InterPro" id="IPR036388">
    <property type="entry name" value="WH-like_DNA-bd_sf"/>
</dbReference>
<dbReference type="Pfam" id="PF00392">
    <property type="entry name" value="GntR"/>
    <property type="match status" value="1"/>
</dbReference>
<evidence type="ECO:0000256" key="1">
    <source>
        <dbReference type="ARBA" id="ARBA00023015"/>
    </source>
</evidence>
<gene>
    <name evidence="5" type="ORF">HJG52_07680</name>
</gene>
<feature type="domain" description="HTH gntR-type" evidence="4">
    <location>
        <begin position="11"/>
        <end position="79"/>
    </location>
</feature>
<protein>
    <submittedName>
        <fullName evidence="5">GntR family transcriptional regulator</fullName>
    </submittedName>
</protein>
<dbReference type="Gene3D" id="1.10.10.10">
    <property type="entry name" value="Winged helix-like DNA-binding domain superfamily/Winged helix DNA-binding domain"/>
    <property type="match status" value="1"/>
</dbReference>
<dbReference type="CDD" id="cd07377">
    <property type="entry name" value="WHTH_GntR"/>
    <property type="match status" value="1"/>
</dbReference>
<dbReference type="GO" id="GO:0003700">
    <property type="term" value="F:DNA-binding transcription factor activity"/>
    <property type="evidence" value="ECO:0007669"/>
    <property type="project" value="InterPro"/>
</dbReference>
<sequence>MLIRLDLSSPVPVYEQIVTTVVSAISDGTIVAGGRLPTVRQLAGDLGVATNTVAKAYRQLEAEGHVATLGRNGTVVQPPAADGRSEDELQAAAMLLARTAQRRGLDLNTTIGQLRQAW</sequence>
<dbReference type="EMBL" id="JABEPQ010000001">
    <property type="protein sequence ID" value="NNM45886.1"/>
    <property type="molecule type" value="Genomic_DNA"/>
</dbReference>
<proteinExistence type="predicted"/>
<evidence type="ECO:0000256" key="2">
    <source>
        <dbReference type="ARBA" id="ARBA00023125"/>
    </source>
</evidence>
<dbReference type="AlphaFoldDB" id="A0A849H832"/>
<evidence type="ECO:0000313" key="5">
    <source>
        <dbReference type="EMBL" id="NNM45886.1"/>
    </source>
</evidence>
<keyword evidence="2" id="KW-0238">DNA-binding</keyword>
<evidence type="ECO:0000313" key="6">
    <source>
        <dbReference type="Proteomes" id="UP000588586"/>
    </source>
</evidence>
<keyword evidence="6" id="KW-1185">Reference proteome</keyword>
<accession>A0A849H832</accession>
<dbReference type="PANTHER" id="PTHR38445">
    <property type="entry name" value="HTH-TYPE TRANSCRIPTIONAL REPRESSOR YTRA"/>
    <property type="match status" value="1"/>
</dbReference>
<dbReference type="InterPro" id="IPR036390">
    <property type="entry name" value="WH_DNA-bd_sf"/>
</dbReference>
<organism evidence="5 6">
    <name type="scientific">Knoellia koreensis</name>
    <dbReference type="NCBI Taxonomy" id="2730921"/>
    <lineage>
        <taxon>Bacteria</taxon>
        <taxon>Bacillati</taxon>
        <taxon>Actinomycetota</taxon>
        <taxon>Actinomycetes</taxon>
        <taxon>Micrococcales</taxon>
        <taxon>Intrasporangiaceae</taxon>
        <taxon>Knoellia</taxon>
    </lineage>
</organism>
<dbReference type="SUPFAM" id="SSF46785">
    <property type="entry name" value="Winged helix' DNA-binding domain"/>
    <property type="match status" value="1"/>
</dbReference>
<keyword evidence="1" id="KW-0805">Transcription regulation</keyword>
<dbReference type="RefSeq" id="WP_171242857.1">
    <property type="nucleotide sequence ID" value="NZ_JABEPQ010000001.1"/>
</dbReference>
<name>A0A849H832_9MICO</name>
<evidence type="ECO:0000256" key="3">
    <source>
        <dbReference type="ARBA" id="ARBA00023163"/>
    </source>
</evidence>
<comment type="caution">
    <text evidence="5">The sequence shown here is derived from an EMBL/GenBank/DDBJ whole genome shotgun (WGS) entry which is preliminary data.</text>
</comment>
<dbReference type="PROSITE" id="PS50949">
    <property type="entry name" value="HTH_GNTR"/>
    <property type="match status" value="1"/>
</dbReference>
<dbReference type="SMART" id="SM00345">
    <property type="entry name" value="HTH_GNTR"/>
    <property type="match status" value="1"/>
</dbReference>
<reference evidence="5 6" key="1">
    <citation type="submission" date="2020-04" db="EMBL/GenBank/DDBJ databases">
        <title>Knoellia sp. isolate from air conditioner.</title>
        <authorList>
            <person name="Chea S."/>
            <person name="Kim D.-U."/>
        </authorList>
    </citation>
    <scope>NUCLEOTIDE SEQUENCE [LARGE SCALE GENOMIC DNA]</scope>
    <source>
        <strain evidence="5 6">DB2414S</strain>
    </source>
</reference>
<evidence type="ECO:0000259" key="4">
    <source>
        <dbReference type="PROSITE" id="PS50949"/>
    </source>
</evidence>